<sequence length="113" mass="11828">MSGHAGLARQSVGAGGLWFFSVAAATPMTAQAAGSSTQDLKLLHWGLDLAGQHQAEPTDTTRCTNQRCAPAAGYPCQPGRIATRLIAASEAGWVHRWTARIDALSCGLRPWGG</sequence>
<gene>
    <name evidence="1" type="ORF">Pa4123_51440</name>
</gene>
<feature type="non-terminal residue" evidence="1">
    <location>
        <position position="113"/>
    </location>
</feature>
<dbReference type="Proteomes" id="UP001144280">
    <property type="component" value="Unassembled WGS sequence"/>
</dbReference>
<name>A0ABQ5R102_9ACTN</name>
<evidence type="ECO:0000313" key="1">
    <source>
        <dbReference type="EMBL" id="GLH99867.1"/>
    </source>
</evidence>
<keyword evidence="2" id="KW-1185">Reference proteome</keyword>
<organism evidence="1 2">
    <name type="scientific">Phytohabitans aurantiacus</name>
    <dbReference type="NCBI Taxonomy" id="3016789"/>
    <lineage>
        <taxon>Bacteria</taxon>
        <taxon>Bacillati</taxon>
        <taxon>Actinomycetota</taxon>
        <taxon>Actinomycetes</taxon>
        <taxon>Micromonosporales</taxon>
        <taxon>Micromonosporaceae</taxon>
    </lineage>
</organism>
<comment type="caution">
    <text evidence="1">The sequence shown here is derived from an EMBL/GenBank/DDBJ whole genome shotgun (WGS) entry which is preliminary data.</text>
</comment>
<evidence type="ECO:0000313" key="2">
    <source>
        <dbReference type="Proteomes" id="UP001144280"/>
    </source>
</evidence>
<protein>
    <submittedName>
        <fullName evidence="1">Uncharacterized protein</fullName>
    </submittedName>
</protein>
<accession>A0ABQ5R102</accession>
<reference evidence="1" key="1">
    <citation type="submission" date="2022-12" db="EMBL/GenBank/DDBJ databases">
        <title>New Phytohabitans aurantiacus sp. RD004123 nov., an actinomycete isolated from soil.</title>
        <authorList>
            <person name="Triningsih D.W."/>
            <person name="Harunari E."/>
            <person name="Igarashi Y."/>
        </authorList>
    </citation>
    <scope>NUCLEOTIDE SEQUENCE</scope>
    <source>
        <strain evidence="1">RD004123</strain>
    </source>
</reference>
<dbReference type="EMBL" id="BSDI01000029">
    <property type="protein sequence ID" value="GLH99867.1"/>
    <property type="molecule type" value="Genomic_DNA"/>
</dbReference>
<proteinExistence type="predicted"/>
<dbReference type="RefSeq" id="WP_281899818.1">
    <property type="nucleotide sequence ID" value="NZ_BSDI01000029.1"/>
</dbReference>